<proteinExistence type="predicted"/>
<name>A0A0P1FM42_9RHOB</name>
<keyword evidence="4" id="KW-1185">Reference proteome</keyword>
<dbReference type="RefSeq" id="WP_058245411.1">
    <property type="nucleotide sequence ID" value="NZ_CYSB01000039.1"/>
</dbReference>
<gene>
    <name evidence="2" type="ORF">TL5118_03335</name>
    <name evidence="3" type="ORF">TL5120_04118</name>
</gene>
<evidence type="ECO:0000313" key="3">
    <source>
        <dbReference type="EMBL" id="CUH74298.1"/>
    </source>
</evidence>
<dbReference type="EMBL" id="CYSC01000044">
    <property type="protein sequence ID" value="CUH74298.1"/>
    <property type="molecule type" value="Genomic_DNA"/>
</dbReference>
<dbReference type="AlphaFoldDB" id="A0A0P1FM42"/>
<evidence type="ECO:0000313" key="4">
    <source>
        <dbReference type="Proteomes" id="UP000051086"/>
    </source>
</evidence>
<dbReference type="OrthoDB" id="6305173at2"/>
<dbReference type="Proteomes" id="UP000051887">
    <property type="component" value="Unassembled WGS sequence"/>
</dbReference>
<dbReference type="Proteomes" id="UP000051086">
    <property type="component" value="Unassembled WGS sequence"/>
</dbReference>
<sequence>MAWIALSDQHRQVFDPGGIGTARPAAPLEVTPNSLLTRGSILFEMRLPGDGRPRKLLGYRRDHPWVSSLSIQELPTGGIALVITQGREVFHTVLEHDAVTQAEELRVTYSWDAPARWGRLAIEQVRSGKVFLKELQDPKPLLLSDLRVMTLDPMQRQMDRAVLFFAVSTEVEPIGPMPSIAAQVPILTDQGYRPAHKIRRGDLLRTPHHGLVPVLQVVSREVPAFGSFTPVCLRAPYFGLQRNLVVGAEQRLRSGGSAVEYLFGKAYVRIPATHLINGVSAIRQEAGNTIRYHQFLLPGNEPCIAAGTTLETLFLGRGRRNAAVMQASLLADAERARLPEHVAPAYPLLDHFEAITLAELRAA</sequence>
<dbReference type="Pfam" id="PF13403">
    <property type="entry name" value="Hint_2"/>
    <property type="match status" value="1"/>
</dbReference>
<evidence type="ECO:0000313" key="2">
    <source>
        <dbReference type="EMBL" id="CUH69375.1"/>
    </source>
</evidence>
<dbReference type="InterPro" id="IPR028992">
    <property type="entry name" value="Hedgehog/Intein_dom"/>
</dbReference>
<reference evidence="3 5" key="2">
    <citation type="submission" date="2015-09" db="EMBL/GenBank/DDBJ databases">
        <authorList>
            <consortium name="Swine Surveillance"/>
        </authorList>
    </citation>
    <scope>NUCLEOTIDE SEQUENCE [LARGE SCALE GENOMIC DNA]</scope>
    <source>
        <strain evidence="3 5">5120</strain>
    </source>
</reference>
<accession>A0A0P1FM42</accession>
<evidence type="ECO:0000259" key="1">
    <source>
        <dbReference type="Pfam" id="PF13403"/>
    </source>
</evidence>
<evidence type="ECO:0000313" key="5">
    <source>
        <dbReference type="Proteomes" id="UP000051887"/>
    </source>
</evidence>
<feature type="domain" description="Hedgehog/Intein (Hint)" evidence="1">
    <location>
        <begin position="181"/>
        <end position="316"/>
    </location>
</feature>
<dbReference type="EMBL" id="CYSB01000039">
    <property type="protein sequence ID" value="CUH69375.1"/>
    <property type="molecule type" value="Genomic_DNA"/>
</dbReference>
<protein>
    <recommendedName>
        <fullName evidence="1">Hedgehog/Intein (Hint) domain-containing protein</fullName>
    </recommendedName>
</protein>
<organism evidence="3 5">
    <name type="scientific">Thalassovita autumnalis</name>
    <dbReference type="NCBI Taxonomy" id="2072972"/>
    <lineage>
        <taxon>Bacteria</taxon>
        <taxon>Pseudomonadati</taxon>
        <taxon>Pseudomonadota</taxon>
        <taxon>Alphaproteobacteria</taxon>
        <taxon>Rhodobacterales</taxon>
        <taxon>Roseobacteraceae</taxon>
        <taxon>Thalassovita</taxon>
    </lineage>
</organism>
<reference evidence="2 4" key="1">
    <citation type="submission" date="2015-09" db="EMBL/GenBank/DDBJ databases">
        <authorList>
            <person name="Rodrigo-Torres L."/>
            <person name="Arahal D.R."/>
        </authorList>
    </citation>
    <scope>NUCLEOTIDE SEQUENCE [LARGE SCALE GENOMIC DNA]</scope>
    <source>
        <strain evidence="2 4">CECT 5118</strain>
    </source>
</reference>